<evidence type="ECO:0000313" key="12">
    <source>
        <dbReference type="EMBL" id="GAA5177551.1"/>
    </source>
</evidence>
<keyword evidence="9 11" id="KW-0472">Membrane</keyword>
<comment type="subcellular location">
    <subcellularLocation>
        <location evidence="1">Cell membrane</location>
        <topology evidence="1">Single-pass membrane protein</topology>
    </subcellularLocation>
</comment>
<dbReference type="PANTHER" id="PTHR40765:SF2">
    <property type="entry name" value="ESX-2 SECRETION SYSTEM ATPASE ECCB2"/>
    <property type="match status" value="1"/>
</dbReference>
<keyword evidence="13" id="KW-1185">Reference proteome</keyword>
<organism evidence="12 13">
    <name type="scientific">Rugosimonospora acidiphila</name>
    <dbReference type="NCBI Taxonomy" id="556531"/>
    <lineage>
        <taxon>Bacteria</taxon>
        <taxon>Bacillati</taxon>
        <taxon>Actinomycetota</taxon>
        <taxon>Actinomycetes</taxon>
        <taxon>Micromonosporales</taxon>
        <taxon>Micromonosporaceae</taxon>
        <taxon>Rugosimonospora</taxon>
    </lineage>
</organism>
<reference evidence="13" key="1">
    <citation type="journal article" date="2019" name="Int. J. Syst. Evol. Microbiol.">
        <title>The Global Catalogue of Microorganisms (GCM) 10K type strain sequencing project: providing services to taxonomists for standard genome sequencing and annotation.</title>
        <authorList>
            <consortium name="The Broad Institute Genomics Platform"/>
            <consortium name="The Broad Institute Genome Sequencing Center for Infectious Disease"/>
            <person name="Wu L."/>
            <person name="Ma J."/>
        </authorList>
    </citation>
    <scope>NUCLEOTIDE SEQUENCE [LARGE SCALE GENOMIC DNA]</scope>
    <source>
        <strain evidence="13">JCM 18304</strain>
    </source>
</reference>
<evidence type="ECO:0000256" key="3">
    <source>
        <dbReference type="ARBA" id="ARBA00022475"/>
    </source>
</evidence>
<proteinExistence type="inferred from homology"/>
<comment type="caution">
    <text evidence="12">The sequence shown here is derived from an EMBL/GenBank/DDBJ whole genome shotgun (WGS) entry which is preliminary data.</text>
</comment>
<evidence type="ECO:0000313" key="13">
    <source>
        <dbReference type="Proteomes" id="UP001501570"/>
    </source>
</evidence>
<sequence>MASRTDQLHSHQFTLQRVVSALVTGQTDPAQSPFRRLAGSTLIGVLVGTLSLAAFAVYGVLAPGGGTGWRDPSAVIVEKETGARYVYLDGVLRPVPNYASALLVIGSGQAHTVSVARRSIARVARGAPLGIAGAPDSLPDVGGLLGAPWTMCADQGGASTLYIGRAVPGGRPLGDAGLLVRVAGDPSGGISLVWHGHRHRVTDFALGALAWRGQPVLTVAAALLAAVPAGPDLDTMPITGRGKRSKASFARVGQVFVVRPQGGAPQYAVAVSAGLAAISQVQANLLLGDERTARVQGRSGAIELSPGDYTAAPVAAPLTPPASALAPPLSMPALAQPATVDSRVCARIGGPQGLPAIQVNVPAAPSPTASSLPGAPGSSAPGSAPAGSPAGPLAGRVVVAPGRGAIVEAMASPGAASGALCLVTDLGVRYPVPRTEVLGMLGYAKATPVRMPAALVAAVPAGQTLDPDAARSPSPVTN</sequence>
<evidence type="ECO:0000256" key="4">
    <source>
        <dbReference type="ARBA" id="ARBA00022692"/>
    </source>
</evidence>
<evidence type="ECO:0000256" key="1">
    <source>
        <dbReference type="ARBA" id="ARBA00004162"/>
    </source>
</evidence>
<feature type="transmembrane region" description="Helical" evidence="11">
    <location>
        <begin position="41"/>
        <end position="61"/>
    </location>
</feature>
<dbReference type="RefSeq" id="WP_345625204.1">
    <property type="nucleotide sequence ID" value="NZ_BAABJQ010000001.1"/>
</dbReference>
<dbReference type="InterPro" id="IPR007795">
    <property type="entry name" value="T7SS_EccB"/>
</dbReference>
<dbReference type="InterPro" id="IPR044857">
    <property type="entry name" value="T7SS_EccB_R1"/>
</dbReference>
<keyword evidence="4 11" id="KW-0812">Transmembrane</keyword>
<accession>A0ABP9RIH1</accession>
<evidence type="ECO:0000256" key="9">
    <source>
        <dbReference type="ARBA" id="ARBA00023136"/>
    </source>
</evidence>
<comment type="similarity">
    <text evidence="2">Belongs to the EccB family.</text>
</comment>
<dbReference type="Pfam" id="PF05108">
    <property type="entry name" value="T7SS_ESX1_EccB"/>
    <property type="match status" value="1"/>
</dbReference>
<keyword evidence="3" id="KW-1003">Cell membrane</keyword>
<dbReference type="PANTHER" id="PTHR40765">
    <property type="entry name" value="ESX-2 SECRETION SYSTEM ATPASE ECCB2"/>
    <property type="match status" value="1"/>
</dbReference>
<keyword evidence="8 11" id="KW-1133">Transmembrane helix</keyword>
<evidence type="ECO:0000256" key="2">
    <source>
        <dbReference type="ARBA" id="ARBA00008149"/>
    </source>
</evidence>
<dbReference type="NCBIfam" id="TIGR03919">
    <property type="entry name" value="T7SS_EccB"/>
    <property type="match status" value="1"/>
</dbReference>
<name>A0ABP9RIH1_9ACTN</name>
<evidence type="ECO:0000256" key="7">
    <source>
        <dbReference type="ARBA" id="ARBA00022840"/>
    </source>
</evidence>
<gene>
    <name evidence="12" type="primary">eccB_1</name>
    <name evidence="12" type="ORF">GCM10023322_02490</name>
</gene>
<keyword evidence="6" id="KW-0378">Hydrolase</keyword>
<feature type="compositionally biased region" description="Low complexity" evidence="10">
    <location>
        <begin position="362"/>
        <end position="389"/>
    </location>
</feature>
<dbReference type="EMBL" id="BAABJQ010000001">
    <property type="protein sequence ID" value="GAA5177551.1"/>
    <property type="molecule type" value="Genomic_DNA"/>
</dbReference>
<dbReference type="Proteomes" id="UP001501570">
    <property type="component" value="Unassembled WGS sequence"/>
</dbReference>
<evidence type="ECO:0000256" key="11">
    <source>
        <dbReference type="SAM" id="Phobius"/>
    </source>
</evidence>
<dbReference type="InterPro" id="IPR042485">
    <property type="entry name" value="T7SS_EccB_R3"/>
</dbReference>
<evidence type="ECO:0000256" key="5">
    <source>
        <dbReference type="ARBA" id="ARBA00022741"/>
    </source>
</evidence>
<protein>
    <submittedName>
        <fullName evidence="12">Type VII secretion protein EccB</fullName>
    </submittedName>
</protein>
<dbReference type="Gene3D" id="2.40.50.910">
    <property type="entry name" value="Type VII secretion system EccB, repeat 3 domain"/>
    <property type="match status" value="1"/>
</dbReference>
<feature type="region of interest" description="Disordered" evidence="10">
    <location>
        <begin position="361"/>
        <end position="389"/>
    </location>
</feature>
<keyword evidence="7" id="KW-0067">ATP-binding</keyword>
<evidence type="ECO:0000256" key="10">
    <source>
        <dbReference type="SAM" id="MobiDB-lite"/>
    </source>
</evidence>
<dbReference type="Gene3D" id="3.30.2390.20">
    <property type="entry name" value="Type VII secretion system EccB, repeat 1 domain"/>
    <property type="match status" value="1"/>
</dbReference>
<evidence type="ECO:0000256" key="6">
    <source>
        <dbReference type="ARBA" id="ARBA00022801"/>
    </source>
</evidence>
<evidence type="ECO:0000256" key="8">
    <source>
        <dbReference type="ARBA" id="ARBA00022989"/>
    </source>
</evidence>
<keyword evidence="5" id="KW-0547">Nucleotide-binding</keyword>